<sequence length="393" mass="42675">MTTTSISTQTELVRRASEIVPTLQKHASWNEQHRRLHDEVLQALEQAGVFRLRLPKRYGGYEADMRTLVEVLAELGQGDGSTAWVAWVLASNTWLLGLFPDTVQDEVFANPNVRVSGTLAPTGKVERRDGGFILSGQWHFHSGSLHSQWSLMAAMSTTPEGGLAPVAVLTPTKELEVIDDWDTAGLSGTGSVSSRAKEIFVPAEHVISVISLLQGQSASTQNSDVPIYRTPMVPTIAAAASGAPLGLAKAALTNFFQRLPGRGIAYTTYPKQAEAPITHLQVAEATMKIDEAEFHALRAASLVDTKSVNGEEWTLEERARVRMDAGMVARLAKEAIDILNTASGGSSIYKSVPMQQIERDIQAANLQGMIHPNTNLELYGRIRCGLEPNTVNI</sequence>
<keyword evidence="1" id="KW-0560">Oxidoreductase</keyword>
<dbReference type="SUPFAM" id="SSF47203">
    <property type="entry name" value="Acyl-CoA dehydrogenase C-terminal domain-like"/>
    <property type="match status" value="1"/>
</dbReference>
<evidence type="ECO:0000256" key="2">
    <source>
        <dbReference type="ARBA" id="ARBA00049661"/>
    </source>
</evidence>
<feature type="domain" description="Acyl-CoA dehydrogenase C-terminal" evidence="4">
    <location>
        <begin position="241"/>
        <end position="366"/>
    </location>
</feature>
<dbReference type="InterPro" id="IPR050741">
    <property type="entry name" value="Acyl-CoA_dehydrogenase"/>
</dbReference>
<dbReference type="GO" id="GO:0005737">
    <property type="term" value="C:cytoplasm"/>
    <property type="evidence" value="ECO:0007669"/>
    <property type="project" value="TreeGrafter"/>
</dbReference>
<accession>A0A5A5TIX5</accession>
<dbReference type="GO" id="GO:0003995">
    <property type="term" value="F:acyl-CoA dehydrogenase activity"/>
    <property type="evidence" value="ECO:0007669"/>
    <property type="project" value="TreeGrafter"/>
</dbReference>
<dbReference type="InterPro" id="IPR037069">
    <property type="entry name" value="AcylCoA_DH/ox_N_sf"/>
</dbReference>
<dbReference type="RefSeq" id="WP_149403814.1">
    <property type="nucleotide sequence ID" value="NZ_BIXY01000088.1"/>
</dbReference>
<dbReference type="AlphaFoldDB" id="A0A5A5TIX5"/>
<name>A0A5A5TIX5_9CHLR</name>
<evidence type="ECO:0000313" key="5">
    <source>
        <dbReference type="EMBL" id="GCF10943.1"/>
    </source>
</evidence>
<comment type="caution">
    <text evidence="5">The sequence shown here is derived from an EMBL/GenBank/DDBJ whole genome shotgun (WGS) entry which is preliminary data.</text>
</comment>
<dbReference type="InterPro" id="IPR036250">
    <property type="entry name" value="AcylCo_DH-like_C"/>
</dbReference>
<dbReference type="Gene3D" id="1.10.540.10">
    <property type="entry name" value="Acyl-CoA dehydrogenase/oxidase, N-terminal domain"/>
    <property type="match status" value="1"/>
</dbReference>
<dbReference type="Pfam" id="PF02771">
    <property type="entry name" value="Acyl-CoA_dh_N"/>
    <property type="match status" value="1"/>
</dbReference>
<dbReference type="GO" id="GO:0016712">
    <property type="term" value="F:oxidoreductase activity, acting on paired donors, with incorporation or reduction of molecular oxygen, reduced flavin or flavoprotein as one donor, and incorporation of one atom of oxygen"/>
    <property type="evidence" value="ECO:0007669"/>
    <property type="project" value="TreeGrafter"/>
</dbReference>
<comment type="similarity">
    <text evidence="2">Belongs to the HpaH/HsaA monooxygenase family.</text>
</comment>
<dbReference type="InterPro" id="IPR013107">
    <property type="entry name" value="Acyl-CoA_DH_C"/>
</dbReference>
<dbReference type="GO" id="GO:0033539">
    <property type="term" value="P:fatty acid beta-oxidation using acyl-CoA dehydrogenase"/>
    <property type="evidence" value="ECO:0007669"/>
    <property type="project" value="TreeGrafter"/>
</dbReference>
<dbReference type="Proteomes" id="UP000322530">
    <property type="component" value="Unassembled WGS sequence"/>
</dbReference>
<dbReference type="EMBL" id="BIXY01000088">
    <property type="protein sequence ID" value="GCF10943.1"/>
    <property type="molecule type" value="Genomic_DNA"/>
</dbReference>
<organism evidence="5 6">
    <name type="scientific">Dictyobacter arantiisoli</name>
    <dbReference type="NCBI Taxonomy" id="2014874"/>
    <lineage>
        <taxon>Bacteria</taxon>
        <taxon>Bacillati</taxon>
        <taxon>Chloroflexota</taxon>
        <taxon>Ktedonobacteria</taxon>
        <taxon>Ktedonobacterales</taxon>
        <taxon>Dictyobacteraceae</taxon>
        <taxon>Dictyobacter</taxon>
    </lineage>
</organism>
<evidence type="ECO:0000256" key="1">
    <source>
        <dbReference type="ARBA" id="ARBA00023002"/>
    </source>
</evidence>
<evidence type="ECO:0000259" key="3">
    <source>
        <dbReference type="Pfam" id="PF02771"/>
    </source>
</evidence>
<dbReference type="OrthoDB" id="9785203at2"/>
<protein>
    <submittedName>
        <fullName evidence="5">Acyl-CoA dehydrogenase</fullName>
    </submittedName>
</protein>
<dbReference type="SUPFAM" id="SSF56645">
    <property type="entry name" value="Acyl-CoA dehydrogenase NM domain-like"/>
    <property type="match status" value="1"/>
</dbReference>
<dbReference type="GO" id="GO:0050660">
    <property type="term" value="F:flavin adenine dinucleotide binding"/>
    <property type="evidence" value="ECO:0007669"/>
    <property type="project" value="InterPro"/>
</dbReference>
<dbReference type="Pfam" id="PF08028">
    <property type="entry name" value="Acyl-CoA_dh_2"/>
    <property type="match status" value="1"/>
</dbReference>
<gene>
    <name evidence="5" type="ORF">KDI_45070</name>
</gene>
<dbReference type="PANTHER" id="PTHR48083:SF19">
    <property type="entry name" value="FLAVIN-DEPENDENT MONOOXYGENASE, OXYGENASE SUBUNIT HSAA"/>
    <property type="match status" value="1"/>
</dbReference>
<dbReference type="InterPro" id="IPR046373">
    <property type="entry name" value="Acyl-CoA_Oxase/DH_mid-dom_sf"/>
</dbReference>
<keyword evidence="6" id="KW-1185">Reference proteome</keyword>
<dbReference type="Gene3D" id="2.40.110.10">
    <property type="entry name" value="Butyryl-CoA Dehydrogenase, subunit A, domain 2"/>
    <property type="match status" value="1"/>
</dbReference>
<dbReference type="InterPro" id="IPR013786">
    <property type="entry name" value="AcylCoA_DH/ox_N"/>
</dbReference>
<dbReference type="PANTHER" id="PTHR48083">
    <property type="entry name" value="MEDIUM-CHAIN SPECIFIC ACYL-COA DEHYDROGENASE, MITOCHONDRIAL-RELATED"/>
    <property type="match status" value="1"/>
</dbReference>
<reference evidence="5 6" key="1">
    <citation type="submission" date="2019-01" db="EMBL/GenBank/DDBJ databases">
        <title>Draft genome sequence of Dictyobacter sp. Uno17.</title>
        <authorList>
            <person name="Wang C.M."/>
            <person name="Zheng Y."/>
            <person name="Sakai Y."/>
            <person name="Abe K."/>
            <person name="Yokota A."/>
            <person name="Yabe S."/>
        </authorList>
    </citation>
    <scope>NUCLEOTIDE SEQUENCE [LARGE SCALE GENOMIC DNA]</scope>
    <source>
        <strain evidence="5 6">Uno17</strain>
    </source>
</reference>
<evidence type="ECO:0000259" key="4">
    <source>
        <dbReference type="Pfam" id="PF08028"/>
    </source>
</evidence>
<dbReference type="InterPro" id="IPR009100">
    <property type="entry name" value="AcylCoA_DH/oxidase_NM_dom_sf"/>
</dbReference>
<proteinExistence type="inferred from homology"/>
<feature type="domain" description="Acyl-CoA dehydrogenase/oxidase N-terminal" evidence="3">
    <location>
        <begin position="25"/>
        <end position="88"/>
    </location>
</feature>
<evidence type="ECO:0000313" key="6">
    <source>
        <dbReference type="Proteomes" id="UP000322530"/>
    </source>
</evidence>
<dbReference type="PIRSF" id="PIRSF016578">
    <property type="entry name" value="HsaA"/>
    <property type="match status" value="1"/>
</dbReference>
<dbReference type="Gene3D" id="1.20.140.10">
    <property type="entry name" value="Butyryl-CoA Dehydrogenase, subunit A, domain 3"/>
    <property type="match status" value="1"/>
</dbReference>